<dbReference type="GO" id="GO:0005975">
    <property type="term" value="P:carbohydrate metabolic process"/>
    <property type="evidence" value="ECO:0007669"/>
    <property type="project" value="InterPro"/>
</dbReference>
<dbReference type="RefSeq" id="WP_129748337.1">
    <property type="nucleotide sequence ID" value="NZ_JUIV01000016.1"/>
</dbReference>
<dbReference type="Pfam" id="PF03629">
    <property type="entry name" value="SASA"/>
    <property type="match status" value="2"/>
</dbReference>
<evidence type="ECO:0000313" key="5">
    <source>
        <dbReference type="Proteomes" id="UP000290433"/>
    </source>
</evidence>
<gene>
    <name evidence="4" type="ORF">NU08_3571</name>
</gene>
<dbReference type="OrthoDB" id="9816001at2"/>
<comment type="caution">
    <text evidence="4">The sequence shown here is derived from an EMBL/GenBank/DDBJ whole genome shotgun (WGS) entry which is preliminary data.</text>
</comment>
<dbReference type="InterPro" id="IPR036514">
    <property type="entry name" value="SGNH_hydro_sf"/>
</dbReference>
<dbReference type="EMBL" id="JUIV01000016">
    <property type="protein sequence ID" value="RYJ37400.1"/>
    <property type="molecule type" value="Genomic_DNA"/>
</dbReference>
<reference evidence="4 5" key="1">
    <citation type="submission" date="2014-12" db="EMBL/GenBank/DDBJ databases">
        <title>Genome sequence of Flavobacterium anhuiense RCM74.</title>
        <authorList>
            <person name="Kim J.F."/>
            <person name="Song J.Y."/>
            <person name="Kwak M.-J."/>
            <person name="Lee S.-W."/>
        </authorList>
    </citation>
    <scope>NUCLEOTIDE SEQUENCE [LARGE SCALE GENOMIC DNA]</scope>
    <source>
        <strain evidence="4 5">RCM74</strain>
    </source>
</reference>
<dbReference type="PANTHER" id="PTHR22901">
    <property type="entry name" value="SIALATE O-ACETYLESTERASE"/>
    <property type="match status" value="1"/>
</dbReference>
<dbReference type="PANTHER" id="PTHR22901:SF0">
    <property type="entry name" value="SIALATE O-ACETYLESTERASE"/>
    <property type="match status" value="1"/>
</dbReference>
<keyword evidence="2" id="KW-0732">Signal</keyword>
<evidence type="ECO:0000256" key="1">
    <source>
        <dbReference type="ARBA" id="ARBA00022801"/>
    </source>
</evidence>
<feature type="chain" id="PRO_5019280696" evidence="2">
    <location>
        <begin position="26"/>
        <end position="656"/>
    </location>
</feature>
<feature type="domain" description="Sialate O-acetylesterase" evidence="3">
    <location>
        <begin position="108"/>
        <end position="229"/>
    </location>
</feature>
<dbReference type="InterPro" id="IPR005181">
    <property type="entry name" value="SASA"/>
</dbReference>
<accession>A0A444VV94</accession>
<dbReference type="AlphaFoldDB" id="A0A444VV94"/>
<feature type="domain" description="Sialate O-acetylesterase" evidence="3">
    <location>
        <begin position="420"/>
        <end position="539"/>
    </location>
</feature>
<name>A0A444VV94_9FLAO</name>
<dbReference type="SUPFAM" id="SSF49785">
    <property type="entry name" value="Galactose-binding domain-like"/>
    <property type="match status" value="1"/>
</dbReference>
<proteinExistence type="predicted"/>
<evidence type="ECO:0000259" key="3">
    <source>
        <dbReference type="Pfam" id="PF03629"/>
    </source>
</evidence>
<sequence>MRKHFFKKTALVFTLFILSSNVINATVLLPSFFTDNMVLQQKSTVPFWGESDKQSVSVTTSWDKKTYKANVVNGKWNVVLKTPVYGGPYTIAINDGDLKTLQNVLIGEVWLCSGQSNMEMPLEGWGKINNYKEEIANADYPQIRLLQAEHIESTLPLNTLKVQHDGWNICSPKTIADFSATAYFFARKIYKEKKIPIGLIHSSWGGTLIEAWTSSGALSTIHDFDTEIEAMKSESSRETLEKKYNADLAVWEKHLANADKGYENEKAVWATSKIDDSAWKTMKVPSFFDSNGLGNFDGIIWFRKTVNISDNTKDFKLSYYADDDDILWVNGNYIGETKGYNVERQYTIPAKYLKKGENLITIRVFDGSGNGGIYGDENIALKSEKETIALSGDWKYSIGADSKDLPAKPYMAQGQNRPSAIYNAMIAPLLDYKIKGVIWYQGESNAERAHQYQKLMPLLINDWRDKFKDKNLPFFFVQLANYKEKKIQPGDSDWAELREAQFMALKVPNTGMAVTTDIGDGKDIHPKNKQDVGGRLADIALAKVYNTKIDYSGPLYKSYKTEHNNIILDFDFNVGIKAKEGSLKGFSIAGLDQKFYWAEAKIVDGKVVVYAQEVPNPVAVRYNWADNPDGNLTNASGLPASSFRTDNWKGITEGKK</sequence>
<dbReference type="SUPFAM" id="SSF52266">
    <property type="entry name" value="SGNH hydrolase"/>
    <property type="match status" value="1"/>
</dbReference>
<dbReference type="GO" id="GO:0004553">
    <property type="term" value="F:hydrolase activity, hydrolyzing O-glycosyl compounds"/>
    <property type="evidence" value="ECO:0007669"/>
    <property type="project" value="InterPro"/>
</dbReference>
<dbReference type="Gene3D" id="3.40.50.1110">
    <property type="entry name" value="SGNH hydrolase"/>
    <property type="match status" value="2"/>
</dbReference>
<keyword evidence="1 4" id="KW-0378">Hydrolase</keyword>
<evidence type="ECO:0000256" key="2">
    <source>
        <dbReference type="SAM" id="SignalP"/>
    </source>
</evidence>
<organism evidence="4 5">
    <name type="scientific">Flavobacterium anhuiense</name>
    <dbReference type="NCBI Taxonomy" id="459526"/>
    <lineage>
        <taxon>Bacteria</taxon>
        <taxon>Pseudomonadati</taxon>
        <taxon>Bacteroidota</taxon>
        <taxon>Flavobacteriia</taxon>
        <taxon>Flavobacteriales</taxon>
        <taxon>Flavobacteriaceae</taxon>
        <taxon>Flavobacterium</taxon>
    </lineage>
</organism>
<dbReference type="Proteomes" id="UP000290433">
    <property type="component" value="Unassembled WGS sequence"/>
</dbReference>
<dbReference type="InterPro" id="IPR008979">
    <property type="entry name" value="Galactose-bd-like_sf"/>
</dbReference>
<feature type="signal peptide" evidence="2">
    <location>
        <begin position="1"/>
        <end position="25"/>
    </location>
</feature>
<dbReference type="InterPro" id="IPR039329">
    <property type="entry name" value="SIAE"/>
</dbReference>
<protein>
    <submittedName>
        <fullName evidence="4">Glycosyl hydrolase family 2, sugar binding domain protein</fullName>
    </submittedName>
</protein>
<evidence type="ECO:0000313" key="4">
    <source>
        <dbReference type="EMBL" id="RYJ37400.1"/>
    </source>
</evidence>
<dbReference type="GO" id="GO:0001681">
    <property type="term" value="F:sialate O-acetylesterase activity"/>
    <property type="evidence" value="ECO:0007669"/>
    <property type="project" value="InterPro"/>
</dbReference>